<evidence type="ECO:0000256" key="4">
    <source>
        <dbReference type="ARBA" id="ARBA00022827"/>
    </source>
</evidence>
<comment type="cofactor">
    <cofactor evidence="1">
        <name>FAD</name>
        <dbReference type="ChEBI" id="CHEBI:57692"/>
    </cofactor>
</comment>
<dbReference type="GO" id="GO:0071949">
    <property type="term" value="F:FAD binding"/>
    <property type="evidence" value="ECO:0007669"/>
    <property type="project" value="InterPro"/>
</dbReference>
<dbReference type="InterPro" id="IPR006094">
    <property type="entry name" value="Oxid_FAD_bind_N"/>
</dbReference>
<dbReference type="GO" id="GO:0022904">
    <property type="term" value="P:respiratory electron transport chain"/>
    <property type="evidence" value="ECO:0007669"/>
    <property type="project" value="TreeGrafter"/>
</dbReference>
<dbReference type="Proteomes" id="UP000075613">
    <property type="component" value="Unassembled WGS sequence"/>
</dbReference>
<name>A0A149PKI2_9BURK</name>
<dbReference type="InterPro" id="IPR016171">
    <property type="entry name" value="Vanillyl_alc_oxidase_C-sub2"/>
</dbReference>
<protein>
    <submittedName>
        <fullName evidence="6">Hydroxyacid dehydrogenase</fullName>
    </submittedName>
</protein>
<dbReference type="PANTHER" id="PTHR43716:SF2">
    <property type="entry name" value="BLL6224 PROTEIN"/>
    <property type="match status" value="1"/>
</dbReference>
<dbReference type="Gene3D" id="3.30.70.2190">
    <property type="match status" value="1"/>
</dbReference>
<evidence type="ECO:0000313" key="6">
    <source>
        <dbReference type="EMBL" id="KXU85528.1"/>
    </source>
</evidence>
<accession>A0A149PKI2</accession>
<keyword evidence="4" id="KW-0274">FAD</keyword>
<dbReference type="InterPro" id="IPR016167">
    <property type="entry name" value="FAD-bd_PCMH_sub1"/>
</dbReference>
<sequence length="470" mass="51189">MNNSAFSQSLLDKLGPEAVITTPADIAPWLSDFRGMYKGQAQAVVRPNTTDDVATCIALCADARVPVVPRGGNTGLCGGATPDTRSDNVILSLDRMHAIRSIDTIGNTLVAEAGCILGNLRRAAADVHRLLPLSLAAEDSCQLGGNLSTNAGGVNVVRYGMTRELVLGLEAVLPNGEIFHGLHTLRKDNTGYDLKQLLIGAEGTLGVITAAALRLYSRNDVRVIVLAAVDSPQQALHLFELLFERSGPRMQAFEFFTAECVDMVLAQTDGLRQPFADRHPGYVLIELADTVDEASLRTLVETVIGEALERELCADAAVSESIAQVNSMWRLREEISEAQRADGPHLKHDVSLPIASIPAFMASVGERIVKQQEGIRQIVFGHFGDGNLHYNLSRPLGAPRDFFAEHGARLTAEVLDEVMRYGGSISAEHGIGQLKREYFSRYKDPLDIRLMREIRKCFDPHGIMNPGKIF</sequence>
<dbReference type="Gene3D" id="3.30.43.10">
    <property type="entry name" value="Uridine Diphospho-n-acetylenolpyruvylglucosamine Reductase, domain 2"/>
    <property type="match status" value="1"/>
</dbReference>
<evidence type="ECO:0000256" key="3">
    <source>
        <dbReference type="ARBA" id="ARBA00022630"/>
    </source>
</evidence>
<dbReference type="InterPro" id="IPR016166">
    <property type="entry name" value="FAD-bd_PCMH"/>
</dbReference>
<dbReference type="STRING" id="1399968.CI15_20435"/>
<dbReference type="InterPro" id="IPR004113">
    <property type="entry name" value="FAD-bd_oxidored_4_C"/>
</dbReference>
<dbReference type="RefSeq" id="WP_062130271.1">
    <property type="nucleotide sequence ID" value="NZ_LRBG01000031.1"/>
</dbReference>
<dbReference type="Gene3D" id="3.30.465.10">
    <property type="match status" value="1"/>
</dbReference>
<dbReference type="Pfam" id="PF02913">
    <property type="entry name" value="FAD-oxidase_C"/>
    <property type="match status" value="1"/>
</dbReference>
<dbReference type="SUPFAM" id="SSF56176">
    <property type="entry name" value="FAD-binding/transporter-associated domain-like"/>
    <property type="match status" value="1"/>
</dbReference>
<evidence type="ECO:0000256" key="2">
    <source>
        <dbReference type="ARBA" id="ARBA00008000"/>
    </source>
</evidence>
<dbReference type="InterPro" id="IPR036318">
    <property type="entry name" value="FAD-bd_PCMH-like_sf"/>
</dbReference>
<dbReference type="AlphaFoldDB" id="A0A149PKI2"/>
<dbReference type="InterPro" id="IPR051264">
    <property type="entry name" value="FAD-oxidored/transferase_4"/>
</dbReference>
<dbReference type="GO" id="GO:0003824">
    <property type="term" value="F:catalytic activity"/>
    <property type="evidence" value="ECO:0007669"/>
    <property type="project" value="InterPro"/>
</dbReference>
<gene>
    <name evidence="6" type="ORF">CI15_20435</name>
</gene>
<feature type="domain" description="FAD-binding PCMH-type" evidence="5">
    <location>
        <begin position="37"/>
        <end position="218"/>
    </location>
</feature>
<comment type="similarity">
    <text evidence="2">Belongs to the FAD-binding oxidoreductase/transferase type 4 family.</text>
</comment>
<evidence type="ECO:0000313" key="7">
    <source>
        <dbReference type="Proteomes" id="UP000075613"/>
    </source>
</evidence>
<dbReference type="PROSITE" id="PS51387">
    <property type="entry name" value="FAD_PCMH"/>
    <property type="match status" value="1"/>
</dbReference>
<organism evidence="6 7">
    <name type="scientific">Paraburkholderia monticola</name>
    <dbReference type="NCBI Taxonomy" id="1399968"/>
    <lineage>
        <taxon>Bacteria</taxon>
        <taxon>Pseudomonadati</taxon>
        <taxon>Pseudomonadota</taxon>
        <taxon>Betaproteobacteria</taxon>
        <taxon>Burkholderiales</taxon>
        <taxon>Burkholderiaceae</taxon>
        <taxon>Paraburkholderia</taxon>
    </lineage>
</organism>
<dbReference type="Gene3D" id="1.10.45.10">
    <property type="entry name" value="Vanillyl-alcohol Oxidase, Chain A, domain 4"/>
    <property type="match status" value="1"/>
</dbReference>
<dbReference type="SUPFAM" id="SSF55103">
    <property type="entry name" value="FAD-linked oxidases, C-terminal domain"/>
    <property type="match status" value="1"/>
</dbReference>
<evidence type="ECO:0000259" key="5">
    <source>
        <dbReference type="PROSITE" id="PS51387"/>
    </source>
</evidence>
<dbReference type="Pfam" id="PF01565">
    <property type="entry name" value="FAD_binding_4"/>
    <property type="match status" value="1"/>
</dbReference>
<dbReference type="Gene3D" id="3.30.70.2740">
    <property type="match status" value="1"/>
</dbReference>
<keyword evidence="7" id="KW-1185">Reference proteome</keyword>
<dbReference type="EMBL" id="LRBG01000031">
    <property type="protein sequence ID" value="KXU85528.1"/>
    <property type="molecule type" value="Genomic_DNA"/>
</dbReference>
<reference evidence="6 7" key="1">
    <citation type="journal article" date="2015" name="Int. J. Syst. Evol. Microbiol.">
        <title>Burkholderia monticola sp. nov., isolated from mountain soil.</title>
        <authorList>
            <person name="Baek I."/>
            <person name="Seo B."/>
            <person name="Lee I."/>
            <person name="Yi H."/>
            <person name="Chun J."/>
        </authorList>
    </citation>
    <scope>NUCLEOTIDE SEQUENCE [LARGE SCALE GENOMIC DNA]</scope>
    <source>
        <strain evidence="6 7">JC2948</strain>
    </source>
</reference>
<proteinExistence type="inferred from homology"/>
<dbReference type="FunFam" id="1.10.45.10:FF:000001">
    <property type="entry name" value="D-lactate dehydrogenase mitochondrial"/>
    <property type="match status" value="1"/>
</dbReference>
<dbReference type="InterPro" id="IPR016164">
    <property type="entry name" value="FAD-linked_Oxase-like_C"/>
</dbReference>
<keyword evidence="3" id="KW-0285">Flavoprotein</keyword>
<evidence type="ECO:0000256" key="1">
    <source>
        <dbReference type="ARBA" id="ARBA00001974"/>
    </source>
</evidence>
<dbReference type="OrthoDB" id="8522822at2"/>
<dbReference type="InterPro" id="IPR016169">
    <property type="entry name" value="FAD-bd_PCMH_sub2"/>
</dbReference>
<dbReference type="PANTHER" id="PTHR43716">
    <property type="entry name" value="D-2-HYDROXYGLUTARATE DEHYDROGENASE, MITOCHONDRIAL"/>
    <property type="match status" value="1"/>
</dbReference>
<comment type="caution">
    <text evidence="6">The sequence shown here is derived from an EMBL/GenBank/DDBJ whole genome shotgun (WGS) entry which is preliminary data.</text>
</comment>